<dbReference type="PANTHER" id="PTHR13939:SF0">
    <property type="entry name" value="NMN AMIDOHYDROLASE-LIKE PROTEIN YFAY"/>
    <property type="match status" value="1"/>
</dbReference>
<dbReference type="PANTHER" id="PTHR13939">
    <property type="entry name" value="NICOTINAMIDE-NUCLEOTIDE AMIDOHYDROLASE PNCC"/>
    <property type="match status" value="1"/>
</dbReference>
<protein>
    <submittedName>
        <fullName evidence="2">CinA-like protein</fullName>
    </submittedName>
</protein>
<accession>A0A2X0VMJ2</accession>
<dbReference type="SMART" id="SM00852">
    <property type="entry name" value="MoCF_biosynth"/>
    <property type="match status" value="1"/>
</dbReference>
<keyword evidence="3" id="KW-1185">Reference proteome</keyword>
<dbReference type="CDD" id="cd00885">
    <property type="entry name" value="cinA"/>
    <property type="match status" value="1"/>
</dbReference>
<gene>
    <name evidence="2" type="primary">yfaY</name>
    <name evidence="2" type="ORF">NCTC13093_00312</name>
</gene>
<sequence>MQLEIISTGDEVITGFINDTNASWLSQELLALGIQPVRRHTVGDRLEDIRDLIKERSLVCDLILVNGGLGPTSDDNTTQAAAMAANVRQVLNEEWLRRIEQWHIKRGRTMPQTNVKQAMLPEHAQIIDNKRGTACGFMLQINKAMCIFTPGVPSEFYQMYNDDILPYIKENFAENANTEVKRFFLFGVSESRLGALIEKHDIPESTVIGYRADYPLLELKIISNNATLDEKVFTLNTIKQIVKPYLIMKDTFNLDSEIARLLEGKVLNVFDSCTRGQVGHDLAMTVNMKRATVINPLDEHGTIVKESAQSFEHELRSLLPDTNHVCLSVLLLAINDADIEFAVIYTDEKRAEHTMHARLSLTLKEKKIATISLIARTFLYKHLRHKDMIEPDSMELLDTPIFAH</sequence>
<proteinExistence type="predicted"/>
<dbReference type="InterPro" id="IPR036425">
    <property type="entry name" value="MoaB/Mog-like_dom_sf"/>
</dbReference>
<evidence type="ECO:0000313" key="3">
    <source>
        <dbReference type="Proteomes" id="UP000250086"/>
    </source>
</evidence>
<organism evidence="2 3">
    <name type="scientific">Anaerobiospirillum thomasii</name>
    <dbReference type="NCBI Taxonomy" id="179995"/>
    <lineage>
        <taxon>Bacteria</taxon>
        <taxon>Pseudomonadati</taxon>
        <taxon>Pseudomonadota</taxon>
        <taxon>Gammaproteobacteria</taxon>
        <taxon>Aeromonadales</taxon>
        <taxon>Succinivibrionaceae</taxon>
        <taxon>Anaerobiospirillum</taxon>
    </lineage>
</organism>
<name>A0A2X0VMJ2_9GAMM</name>
<feature type="domain" description="MoaB/Mog" evidence="1">
    <location>
        <begin position="4"/>
        <end position="171"/>
    </location>
</feature>
<dbReference type="EMBL" id="UAPV01000001">
    <property type="protein sequence ID" value="SPT68960.1"/>
    <property type="molecule type" value="Genomic_DNA"/>
</dbReference>
<dbReference type="InterPro" id="IPR050101">
    <property type="entry name" value="CinA"/>
</dbReference>
<dbReference type="Proteomes" id="UP000250086">
    <property type="component" value="Unassembled WGS sequence"/>
</dbReference>
<dbReference type="AlphaFoldDB" id="A0A2X0VMJ2"/>
<dbReference type="SUPFAM" id="SSF53218">
    <property type="entry name" value="Molybdenum cofactor biosynthesis proteins"/>
    <property type="match status" value="1"/>
</dbReference>
<evidence type="ECO:0000259" key="1">
    <source>
        <dbReference type="SMART" id="SM00852"/>
    </source>
</evidence>
<reference evidence="2 3" key="1">
    <citation type="submission" date="2018-06" db="EMBL/GenBank/DDBJ databases">
        <authorList>
            <consortium name="Pathogen Informatics"/>
            <person name="Doyle S."/>
        </authorList>
    </citation>
    <scope>NUCLEOTIDE SEQUENCE [LARGE SCALE GENOMIC DNA]</scope>
    <source>
        <strain evidence="2 3">NCTC13093</strain>
    </source>
</reference>
<dbReference type="Gene3D" id="3.40.980.10">
    <property type="entry name" value="MoaB/Mog-like domain"/>
    <property type="match status" value="1"/>
</dbReference>
<dbReference type="Pfam" id="PF00994">
    <property type="entry name" value="MoCF_biosynth"/>
    <property type="match status" value="1"/>
</dbReference>
<evidence type="ECO:0000313" key="2">
    <source>
        <dbReference type="EMBL" id="SPT68960.1"/>
    </source>
</evidence>
<dbReference type="RefSeq" id="WP_181463139.1">
    <property type="nucleotide sequence ID" value="NZ_UAPV01000001.1"/>
</dbReference>
<dbReference type="InterPro" id="IPR001453">
    <property type="entry name" value="MoaB/Mog_dom"/>
</dbReference>